<name>A0A645IKW4_9ZZZZ</name>
<dbReference type="AlphaFoldDB" id="A0A645IKW4"/>
<proteinExistence type="predicted"/>
<organism evidence="1">
    <name type="scientific">bioreactor metagenome</name>
    <dbReference type="NCBI Taxonomy" id="1076179"/>
    <lineage>
        <taxon>unclassified sequences</taxon>
        <taxon>metagenomes</taxon>
        <taxon>ecological metagenomes</taxon>
    </lineage>
</organism>
<gene>
    <name evidence="1" type="ORF">SDC9_199606</name>
</gene>
<sequence>MYVLIERGVEKYLEMFDENSRVFADRHNSIKPVPFESVVTTNRYETTSSNFGSTIGKSKRITKASFRLLESGRFSAGYNGRQESQQSLDEGDVSLSIGGGYEKELKFTVKSHGSEPLTILAMVFDLEVV</sequence>
<comment type="caution">
    <text evidence="1">The sequence shown here is derived from an EMBL/GenBank/DDBJ whole genome shotgun (WGS) entry which is preliminary data.</text>
</comment>
<reference evidence="1" key="1">
    <citation type="submission" date="2019-08" db="EMBL/GenBank/DDBJ databases">
        <authorList>
            <person name="Kucharzyk K."/>
            <person name="Murdoch R.W."/>
            <person name="Higgins S."/>
            <person name="Loffler F."/>
        </authorList>
    </citation>
    <scope>NUCLEOTIDE SEQUENCE</scope>
</reference>
<accession>A0A645IKW4</accession>
<dbReference type="EMBL" id="VSSQ01117586">
    <property type="protein sequence ID" value="MPN51955.1"/>
    <property type="molecule type" value="Genomic_DNA"/>
</dbReference>
<protein>
    <submittedName>
        <fullName evidence="1">Uncharacterized protein</fullName>
    </submittedName>
</protein>
<evidence type="ECO:0000313" key="1">
    <source>
        <dbReference type="EMBL" id="MPN51955.1"/>
    </source>
</evidence>